<dbReference type="OrthoDB" id="2387273at2759"/>
<name>A0A8H4A1R9_GIGMA</name>
<dbReference type="Proteomes" id="UP000439903">
    <property type="component" value="Unassembled WGS sequence"/>
</dbReference>
<evidence type="ECO:0000313" key="2">
    <source>
        <dbReference type="EMBL" id="KAF0402747.1"/>
    </source>
</evidence>
<sequence length="128" mass="15202">MEDIDERVLPTGYHTSYPSIFNSCDHCYKLFEQDSDRTILIYRHGYHWNCYNQLEFKCKHSKDKDKLTKEDLEDDDENDDENDDDNTNNLTENSENIKISKKEKTELDLQNAINKAIQTYTIGFHITK</sequence>
<protein>
    <submittedName>
        <fullName evidence="2">Uncharacterized protein</fullName>
    </submittedName>
</protein>
<evidence type="ECO:0000256" key="1">
    <source>
        <dbReference type="SAM" id="MobiDB-lite"/>
    </source>
</evidence>
<proteinExistence type="predicted"/>
<reference evidence="2 3" key="1">
    <citation type="journal article" date="2019" name="Environ. Microbiol.">
        <title>At the nexus of three kingdoms: the genome of the mycorrhizal fungus Gigaspora margarita provides insights into plant, endobacterial and fungal interactions.</title>
        <authorList>
            <person name="Venice F."/>
            <person name="Ghignone S."/>
            <person name="Salvioli di Fossalunga A."/>
            <person name="Amselem J."/>
            <person name="Novero M."/>
            <person name="Xianan X."/>
            <person name="Sedzielewska Toro K."/>
            <person name="Morin E."/>
            <person name="Lipzen A."/>
            <person name="Grigoriev I.V."/>
            <person name="Henrissat B."/>
            <person name="Martin F.M."/>
            <person name="Bonfante P."/>
        </authorList>
    </citation>
    <scope>NUCLEOTIDE SEQUENCE [LARGE SCALE GENOMIC DNA]</scope>
    <source>
        <strain evidence="2 3">BEG34</strain>
    </source>
</reference>
<feature type="region of interest" description="Disordered" evidence="1">
    <location>
        <begin position="69"/>
        <end position="103"/>
    </location>
</feature>
<keyword evidence="3" id="KW-1185">Reference proteome</keyword>
<accession>A0A8H4A1R9</accession>
<comment type="caution">
    <text evidence="2">The sequence shown here is derived from an EMBL/GenBank/DDBJ whole genome shotgun (WGS) entry which is preliminary data.</text>
</comment>
<gene>
    <name evidence="2" type="ORF">F8M41_009367</name>
</gene>
<organism evidence="2 3">
    <name type="scientific">Gigaspora margarita</name>
    <dbReference type="NCBI Taxonomy" id="4874"/>
    <lineage>
        <taxon>Eukaryota</taxon>
        <taxon>Fungi</taxon>
        <taxon>Fungi incertae sedis</taxon>
        <taxon>Mucoromycota</taxon>
        <taxon>Glomeromycotina</taxon>
        <taxon>Glomeromycetes</taxon>
        <taxon>Diversisporales</taxon>
        <taxon>Gigasporaceae</taxon>
        <taxon>Gigaspora</taxon>
    </lineage>
</organism>
<dbReference type="AlphaFoldDB" id="A0A8H4A1R9"/>
<dbReference type="EMBL" id="WTPW01002004">
    <property type="protein sequence ID" value="KAF0402747.1"/>
    <property type="molecule type" value="Genomic_DNA"/>
</dbReference>
<feature type="compositionally biased region" description="Acidic residues" evidence="1">
    <location>
        <begin position="71"/>
        <end position="86"/>
    </location>
</feature>
<evidence type="ECO:0000313" key="3">
    <source>
        <dbReference type="Proteomes" id="UP000439903"/>
    </source>
</evidence>